<evidence type="ECO:0000313" key="1">
    <source>
        <dbReference type="EMBL" id="TFK63036.1"/>
    </source>
</evidence>
<proteinExistence type="predicted"/>
<protein>
    <submittedName>
        <fullName evidence="1">Uncharacterized protein</fullName>
    </submittedName>
</protein>
<gene>
    <name evidence="1" type="ORF">BDN72DRAFT_742110</name>
</gene>
<reference evidence="1 2" key="1">
    <citation type="journal article" date="2019" name="Nat. Ecol. Evol.">
        <title>Megaphylogeny resolves global patterns of mushroom evolution.</title>
        <authorList>
            <person name="Varga T."/>
            <person name="Krizsan K."/>
            <person name="Foldi C."/>
            <person name="Dima B."/>
            <person name="Sanchez-Garcia M."/>
            <person name="Sanchez-Ramirez S."/>
            <person name="Szollosi G.J."/>
            <person name="Szarkandi J.G."/>
            <person name="Papp V."/>
            <person name="Albert L."/>
            <person name="Andreopoulos W."/>
            <person name="Angelini C."/>
            <person name="Antonin V."/>
            <person name="Barry K.W."/>
            <person name="Bougher N.L."/>
            <person name="Buchanan P."/>
            <person name="Buyck B."/>
            <person name="Bense V."/>
            <person name="Catcheside P."/>
            <person name="Chovatia M."/>
            <person name="Cooper J."/>
            <person name="Damon W."/>
            <person name="Desjardin D."/>
            <person name="Finy P."/>
            <person name="Geml J."/>
            <person name="Haridas S."/>
            <person name="Hughes K."/>
            <person name="Justo A."/>
            <person name="Karasinski D."/>
            <person name="Kautmanova I."/>
            <person name="Kiss B."/>
            <person name="Kocsube S."/>
            <person name="Kotiranta H."/>
            <person name="LaButti K.M."/>
            <person name="Lechner B.E."/>
            <person name="Liimatainen K."/>
            <person name="Lipzen A."/>
            <person name="Lukacs Z."/>
            <person name="Mihaltcheva S."/>
            <person name="Morgado L.N."/>
            <person name="Niskanen T."/>
            <person name="Noordeloos M.E."/>
            <person name="Ohm R.A."/>
            <person name="Ortiz-Santana B."/>
            <person name="Ovrebo C."/>
            <person name="Racz N."/>
            <person name="Riley R."/>
            <person name="Savchenko A."/>
            <person name="Shiryaev A."/>
            <person name="Soop K."/>
            <person name="Spirin V."/>
            <person name="Szebenyi C."/>
            <person name="Tomsovsky M."/>
            <person name="Tulloss R.E."/>
            <person name="Uehling J."/>
            <person name="Grigoriev I.V."/>
            <person name="Vagvolgyi C."/>
            <person name="Papp T."/>
            <person name="Martin F.M."/>
            <person name="Miettinen O."/>
            <person name="Hibbett D.S."/>
            <person name="Nagy L.G."/>
        </authorList>
    </citation>
    <scope>NUCLEOTIDE SEQUENCE [LARGE SCALE GENOMIC DNA]</scope>
    <source>
        <strain evidence="1 2">NL-1719</strain>
    </source>
</reference>
<feature type="non-terminal residue" evidence="1">
    <location>
        <position position="1"/>
    </location>
</feature>
<accession>A0ACD3ABI5</accession>
<organism evidence="1 2">
    <name type="scientific">Pluteus cervinus</name>
    <dbReference type="NCBI Taxonomy" id="181527"/>
    <lineage>
        <taxon>Eukaryota</taxon>
        <taxon>Fungi</taxon>
        <taxon>Dikarya</taxon>
        <taxon>Basidiomycota</taxon>
        <taxon>Agaricomycotina</taxon>
        <taxon>Agaricomycetes</taxon>
        <taxon>Agaricomycetidae</taxon>
        <taxon>Agaricales</taxon>
        <taxon>Pluteineae</taxon>
        <taxon>Pluteaceae</taxon>
        <taxon>Pluteus</taxon>
    </lineage>
</organism>
<keyword evidence="2" id="KW-1185">Reference proteome</keyword>
<feature type="non-terminal residue" evidence="1">
    <location>
        <position position="59"/>
    </location>
</feature>
<name>A0ACD3ABI5_9AGAR</name>
<dbReference type="EMBL" id="ML208544">
    <property type="protein sequence ID" value="TFK63036.1"/>
    <property type="molecule type" value="Genomic_DNA"/>
</dbReference>
<sequence>IDETSKNERSYARTHGRSLQGEPAILKDVFVRGDRYSLVAALTVDGYIAAHAVPGSLDS</sequence>
<evidence type="ECO:0000313" key="2">
    <source>
        <dbReference type="Proteomes" id="UP000308600"/>
    </source>
</evidence>
<dbReference type="Proteomes" id="UP000308600">
    <property type="component" value="Unassembled WGS sequence"/>
</dbReference>